<evidence type="ECO:0000256" key="1">
    <source>
        <dbReference type="SAM" id="SignalP"/>
    </source>
</evidence>
<sequence length="263" mass="27560">MRFSLLPVALCLLSTQTGIALAGPCRPSSSTTLSAVPTTTTLGEDSTTIVLSEATSTTLSDETTTISLSEASTTTSSDEALTTTISEESTTITSIVDVTTTTLAEASTTTTAGGPEGTPLKAHFADGKLLDADIAAKTSVAAVQLNSNPNIPPARATFAIDNATYRLYARLPDGSVLYASTIVPIAHSWSFNFNTKESIENSQFDFVICGVDDENFLICSPEAVSTYLYFFYKDYALGGDGAYYTGDTTASAGSWPIVKLSLS</sequence>
<keyword evidence="3" id="KW-1185">Reference proteome</keyword>
<reference evidence="2" key="2">
    <citation type="submission" date="2020-05" db="EMBL/GenBank/DDBJ databases">
        <authorList>
            <person name="Kim H.-S."/>
            <person name="Proctor R.H."/>
            <person name="Brown D.W."/>
        </authorList>
    </citation>
    <scope>NUCLEOTIDE SEQUENCE</scope>
    <source>
        <strain evidence="2">NRRL 45417</strain>
    </source>
</reference>
<gene>
    <name evidence="2" type="ORF">FGADI_12523</name>
</gene>
<organism evidence="2 3">
    <name type="scientific">Fusarium gaditjirri</name>
    <dbReference type="NCBI Taxonomy" id="282569"/>
    <lineage>
        <taxon>Eukaryota</taxon>
        <taxon>Fungi</taxon>
        <taxon>Dikarya</taxon>
        <taxon>Ascomycota</taxon>
        <taxon>Pezizomycotina</taxon>
        <taxon>Sordariomycetes</taxon>
        <taxon>Hypocreomycetidae</taxon>
        <taxon>Hypocreales</taxon>
        <taxon>Nectriaceae</taxon>
        <taxon>Fusarium</taxon>
        <taxon>Fusarium nisikadoi species complex</taxon>
    </lineage>
</organism>
<dbReference type="Proteomes" id="UP000604273">
    <property type="component" value="Unassembled WGS sequence"/>
</dbReference>
<name>A0A8H4WNY1_9HYPO</name>
<proteinExistence type="predicted"/>
<evidence type="ECO:0000313" key="2">
    <source>
        <dbReference type="EMBL" id="KAF4944701.1"/>
    </source>
</evidence>
<evidence type="ECO:0000313" key="3">
    <source>
        <dbReference type="Proteomes" id="UP000604273"/>
    </source>
</evidence>
<comment type="caution">
    <text evidence="2">The sequence shown here is derived from an EMBL/GenBank/DDBJ whole genome shotgun (WGS) entry which is preliminary data.</text>
</comment>
<feature type="chain" id="PRO_5034292876" evidence="1">
    <location>
        <begin position="23"/>
        <end position="263"/>
    </location>
</feature>
<feature type="signal peptide" evidence="1">
    <location>
        <begin position="1"/>
        <end position="22"/>
    </location>
</feature>
<keyword evidence="1" id="KW-0732">Signal</keyword>
<reference evidence="2" key="1">
    <citation type="journal article" date="2020" name="BMC Genomics">
        <title>Correction to: Identification and distribution of gene clusters required for synthesis of sphingolipid metabolism inhibitors in diverse species of the filamentous fungus Fusarium.</title>
        <authorList>
            <person name="Kim H.S."/>
            <person name="Lohmar J.M."/>
            <person name="Busman M."/>
            <person name="Brown D.W."/>
            <person name="Naumann T.A."/>
            <person name="Divon H.H."/>
            <person name="Lysoe E."/>
            <person name="Uhlig S."/>
            <person name="Proctor R.H."/>
        </authorList>
    </citation>
    <scope>NUCLEOTIDE SEQUENCE</scope>
    <source>
        <strain evidence="2">NRRL 45417</strain>
    </source>
</reference>
<protein>
    <submittedName>
        <fullName evidence="2">Uncharacterized protein</fullName>
    </submittedName>
</protein>
<dbReference type="AlphaFoldDB" id="A0A8H4WNY1"/>
<accession>A0A8H4WNY1</accession>
<dbReference type="EMBL" id="JABFAI010000411">
    <property type="protein sequence ID" value="KAF4944701.1"/>
    <property type="molecule type" value="Genomic_DNA"/>
</dbReference>